<evidence type="ECO:0000259" key="1">
    <source>
        <dbReference type="Pfam" id="PF00535"/>
    </source>
</evidence>
<accession>A0A8H2LEB8</accession>
<proteinExistence type="predicted"/>
<dbReference type="PANTHER" id="PTHR22916">
    <property type="entry name" value="GLYCOSYLTRANSFERASE"/>
    <property type="match status" value="1"/>
</dbReference>
<feature type="domain" description="Glycosyltransferase 2-like" evidence="1">
    <location>
        <begin position="6"/>
        <end position="129"/>
    </location>
</feature>
<keyword evidence="2" id="KW-0808">Transferase</keyword>
<evidence type="ECO:0000313" key="2">
    <source>
        <dbReference type="EMBL" id="TYB74208.1"/>
    </source>
</evidence>
<name>A0A8H2LEB8_9FLAO</name>
<dbReference type="InterPro" id="IPR029044">
    <property type="entry name" value="Nucleotide-diphossugar_trans"/>
</dbReference>
<dbReference type="Pfam" id="PF00535">
    <property type="entry name" value="Glycos_transf_2"/>
    <property type="match status" value="1"/>
</dbReference>
<protein>
    <submittedName>
        <fullName evidence="2">Glycosyltransferase family 2 protein</fullName>
    </submittedName>
</protein>
<keyword evidence="3" id="KW-1185">Reference proteome</keyword>
<dbReference type="CDD" id="cd00761">
    <property type="entry name" value="Glyco_tranf_GTA_type"/>
    <property type="match status" value="1"/>
</dbReference>
<sequence length="256" mass="29253">MKALVSIITPLYNSELFISETITSVLNQTYSHWELLLIDDGSTDATCTIVNNFVAKYPNIFLLINDTNRGAGHSRNRGIQVAKGDFIAFLDADDLWKPEKLDKQVSFLNTQDTDICFSSYELINEASQPLNTKVEALPILNYAKLLKSNYIGNLTGMYNAKTLGKVYMPLLRKRQDWVLWLNALERSGKPALSINDALAYYRLRKASISASKWRLIKYNYWVYKKGLGYSIPASILKMIVFLYEHFLVKSKQNKTI</sequence>
<comment type="caution">
    <text evidence="2">The sequence shown here is derived from an EMBL/GenBank/DDBJ whole genome shotgun (WGS) entry which is preliminary data.</text>
</comment>
<dbReference type="GO" id="GO:0016758">
    <property type="term" value="F:hexosyltransferase activity"/>
    <property type="evidence" value="ECO:0007669"/>
    <property type="project" value="UniProtKB-ARBA"/>
</dbReference>
<dbReference type="Gene3D" id="3.90.550.10">
    <property type="entry name" value="Spore Coat Polysaccharide Biosynthesis Protein SpsA, Chain A"/>
    <property type="match status" value="1"/>
</dbReference>
<reference evidence="2 3" key="1">
    <citation type="submission" date="2019-08" db="EMBL/GenBank/DDBJ databases">
        <title>Genomes of Antarctic Bizionia species.</title>
        <authorList>
            <person name="Bowman J.P."/>
        </authorList>
    </citation>
    <scope>NUCLEOTIDE SEQUENCE [LARGE SCALE GENOMIC DNA]</scope>
    <source>
        <strain evidence="2 3">HFD</strain>
    </source>
</reference>
<organism evidence="2 3">
    <name type="scientific">Bizionia saleffrena</name>
    <dbReference type="NCBI Taxonomy" id="291189"/>
    <lineage>
        <taxon>Bacteria</taxon>
        <taxon>Pseudomonadati</taxon>
        <taxon>Bacteroidota</taxon>
        <taxon>Flavobacteriia</taxon>
        <taxon>Flavobacteriales</taxon>
        <taxon>Flavobacteriaceae</taxon>
        <taxon>Bizionia</taxon>
    </lineage>
</organism>
<dbReference type="SUPFAM" id="SSF53448">
    <property type="entry name" value="Nucleotide-diphospho-sugar transferases"/>
    <property type="match status" value="1"/>
</dbReference>
<evidence type="ECO:0000313" key="3">
    <source>
        <dbReference type="Proteomes" id="UP000323324"/>
    </source>
</evidence>
<dbReference type="RefSeq" id="WP_148369892.1">
    <property type="nucleotide sequence ID" value="NZ_VSKM01000007.1"/>
</dbReference>
<dbReference type="AlphaFoldDB" id="A0A8H2LEB8"/>
<dbReference type="InterPro" id="IPR001173">
    <property type="entry name" value="Glyco_trans_2-like"/>
</dbReference>
<dbReference type="EMBL" id="VSKM01000007">
    <property type="protein sequence ID" value="TYB74208.1"/>
    <property type="molecule type" value="Genomic_DNA"/>
</dbReference>
<gene>
    <name evidence="2" type="ORF">ES676_08480</name>
</gene>
<dbReference type="PANTHER" id="PTHR22916:SF3">
    <property type="entry name" value="UDP-GLCNAC:BETAGAL BETA-1,3-N-ACETYLGLUCOSAMINYLTRANSFERASE-LIKE PROTEIN 1"/>
    <property type="match status" value="1"/>
</dbReference>
<dbReference type="Proteomes" id="UP000323324">
    <property type="component" value="Unassembled WGS sequence"/>
</dbReference>